<name>A0A2T2XJG4_9FIRM</name>
<protein>
    <submittedName>
        <fullName evidence="1">DUF177 domain-containing protein</fullName>
    </submittedName>
</protein>
<dbReference type="PANTHER" id="PTHR34374:SF1">
    <property type="entry name" value="LARGE RIBOSOMAL RNA SUBUNIT ACCUMULATION PROTEIN YCED HOMOLOG 1, CHLOROPLASTIC"/>
    <property type="match status" value="1"/>
</dbReference>
<dbReference type="InterPro" id="IPR003772">
    <property type="entry name" value="YceD"/>
</dbReference>
<dbReference type="Pfam" id="PF02620">
    <property type="entry name" value="YceD"/>
    <property type="match status" value="1"/>
</dbReference>
<dbReference type="EMBL" id="PXYW01000007">
    <property type="protein sequence ID" value="PSR34641.1"/>
    <property type="molecule type" value="Genomic_DNA"/>
</dbReference>
<gene>
    <name evidence="1" type="ORF">C7B46_04175</name>
</gene>
<sequence>MEIRVSDVKKWAGREETLHIESQELEDAQQRLDFPFLSPLSLDVKVRNTGHELLVECQGTVKVQAICSRCLEPFVLDVPFEIFEEFHEEVGPDDPTLDYHRFLGDKISLDVLVADAVAVSVPMAPVCSADCRGLCPQCGINLNRDSCDCATPADDRWGPLKEWAESGLGTRQDKD</sequence>
<proteinExistence type="predicted"/>
<dbReference type="PANTHER" id="PTHR34374">
    <property type="entry name" value="LARGE RIBOSOMAL RNA SUBUNIT ACCUMULATION PROTEIN YCED HOMOLOG 1, CHLOROPLASTIC"/>
    <property type="match status" value="1"/>
</dbReference>
<dbReference type="AlphaFoldDB" id="A0A2T2XJG4"/>
<dbReference type="Proteomes" id="UP000242972">
    <property type="component" value="Unassembled WGS sequence"/>
</dbReference>
<organism evidence="1 2">
    <name type="scientific">Sulfobacillus benefaciens</name>
    <dbReference type="NCBI Taxonomy" id="453960"/>
    <lineage>
        <taxon>Bacteria</taxon>
        <taxon>Bacillati</taxon>
        <taxon>Bacillota</taxon>
        <taxon>Clostridia</taxon>
        <taxon>Eubacteriales</taxon>
        <taxon>Clostridiales Family XVII. Incertae Sedis</taxon>
        <taxon>Sulfobacillus</taxon>
    </lineage>
</organism>
<comment type="caution">
    <text evidence="1">The sequence shown here is derived from an EMBL/GenBank/DDBJ whole genome shotgun (WGS) entry which is preliminary data.</text>
</comment>
<evidence type="ECO:0000313" key="2">
    <source>
        <dbReference type="Proteomes" id="UP000242972"/>
    </source>
</evidence>
<evidence type="ECO:0000313" key="1">
    <source>
        <dbReference type="EMBL" id="PSR34641.1"/>
    </source>
</evidence>
<accession>A0A2T2XJG4</accession>
<reference evidence="1 2" key="1">
    <citation type="journal article" date="2014" name="BMC Genomics">
        <title>Comparison of environmental and isolate Sulfobacillus genomes reveals diverse carbon, sulfur, nitrogen, and hydrogen metabolisms.</title>
        <authorList>
            <person name="Justice N.B."/>
            <person name="Norman A."/>
            <person name="Brown C.T."/>
            <person name="Singh A."/>
            <person name="Thomas B.C."/>
            <person name="Banfield J.F."/>
        </authorList>
    </citation>
    <scope>NUCLEOTIDE SEQUENCE [LARGE SCALE GENOMIC DNA]</scope>
    <source>
        <strain evidence="1">AMDSBA4</strain>
    </source>
</reference>